<dbReference type="RefSeq" id="WP_066353282.1">
    <property type="nucleotide sequence ID" value="NZ_LOED01000013.1"/>
</dbReference>
<gene>
    <name evidence="1" type="ORF">AN618_12980</name>
</gene>
<comment type="caution">
    <text evidence="1">The sequence shown here is derived from an EMBL/GenBank/DDBJ whole genome shotgun (WGS) entry which is preliminary data.</text>
</comment>
<evidence type="ECO:0000313" key="1">
    <source>
        <dbReference type="EMBL" id="KXG77269.1"/>
    </source>
</evidence>
<dbReference type="STRING" id="520764.AN618_12980"/>
<organism evidence="1 2">
    <name type="scientific">Fervidicola ferrireducens</name>
    <dbReference type="NCBI Taxonomy" id="520764"/>
    <lineage>
        <taxon>Bacteria</taxon>
        <taxon>Bacillati</taxon>
        <taxon>Bacillota</taxon>
        <taxon>Clostridia</taxon>
        <taxon>Thermosediminibacterales</taxon>
        <taxon>Thermosediminibacteraceae</taxon>
        <taxon>Fervidicola</taxon>
    </lineage>
</organism>
<proteinExistence type="predicted"/>
<dbReference type="EMBL" id="LOED01000013">
    <property type="protein sequence ID" value="KXG77269.1"/>
    <property type="molecule type" value="Genomic_DNA"/>
</dbReference>
<name>A0A140L9P4_9FIRM</name>
<keyword evidence="2" id="KW-1185">Reference proteome</keyword>
<sequence>MKVAKHDNLPFNSPVVNDVIPTGGNKAIGYSSCVNIAKIKNAAAMLRDALASSSITPPFSIEEVIRNLMVQKDGKWFPVELIETDLIPYRAEGLTFLDGDRIKILIVKNYRKFFPGNRIVWTLTHELSHICLGHVFIKSSSLTPGERWFFDKEANKLVRELLLPTPRLKACIFEGEKITPLKLHYFSSVFGVSRQAIRNALKEYGIIDSLSKGCKCPFYPDILECLTRVAKQRCLQRKEPLKECLAATYDSEVNVSVQFSIKSFYIWSIQNNSHIPIVFKCFDLCPSEISLLSNVRKYLR</sequence>
<evidence type="ECO:0000313" key="2">
    <source>
        <dbReference type="Proteomes" id="UP000070427"/>
    </source>
</evidence>
<reference evidence="1 2" key="1">
    <citation type="submission" date="2015-12" db="EMBL/GenBank/DDBJ databases">
        <title>Draft genome sequnece of Fervidicola ferrireducens strain Y170.</title>
        <authorList>
            <person name="Patel B.K."/>
        </authorList>
    </citation>
    <scope>NUCLEOTIDE SEQUENCE [LARGE SCALE GENOMIC DNA]</scope>
    <source>
        <strain evidence="1 2">Y170</strain>
    </source>
</reference>
<dbReference type="Proteomes" id="UP000070427">
    <property type="component" value="Unassembled WGS sequence"/>
</dbReference>
<dbReference type="AlphaFoldDB" id="A0A140L9P4"/>
<accession>A0A140L9P4</accession>
<dbReference type="InParanoid" id="A0A140L9P4"/>
<protein>
    <submittedName>
        <fullName evidence="1">Uncharacterized protein</fullName>
    </submittedName>
</protein>